<feature type="active site" evidence="3">
    <location>
        <position position="49"/>
    </location>
</feature>
<dbReference type="InterPro" id="IPR003719">
    <property type="entry name" value="Phenazine_PhzF-like"/>
</dbReference>
<evidence type="ECO:0000256" key="3">
    <source>
        <dbReference type="PIRSR" id="PIRSR016184-1"/>
    </source>
</evidence>
<accession>H2CCH8</accession>
<dbReference type="HOGENOM" id="CLU_048756_2_2_12"/>
<dbReference type="SUPFAM" id="SSF54506">
    <property type="entry name" value="Diaminopimelate epimerase-like"/>
    <property type="match status" value="1"/>
</dbReference>
<dbReference type="AlphaFoldDB" id="H2CCH8"/>
<dbReference type="Gene3D" id="3.10.310.10">
    <property type="entry name" value="Diaminopimelate Epimerase, Chain A, domain 1"/>
    <property type="match status" value="2"/>
</dbReference>
<sequence>MSPSKLPIYQIDAFAAKRFAGNPAAVVPLDVWPADDVMQRIAAENNLAETAFFVREGDGYRIRWFTPTVEVDLCGHATLASAYVLWDLLGSTEQELLFQSKGGPLPVIRKDDLLVLDFPARPARPVTDDNEIEQLATALGQRPVELLKANNYMAVYNSGDELRRLQPDFAHLKKLDAFGIIATAPGDQQNDYLCRYFAPGAGVDEDPATGSAQCTLIPYWSRRLGRRSMKASQISDRVGSFTVEEAGDRVMIGGRCHLFLEGSIHV</sequence>
<dbReference type="PANTHER" id="PTHR13774">
    <property type="entry name" value="PHENAZINE BIOSYNTHESIS PROTEIN"/>
    <property type="match status" value="1"/>
</dbReference>
<dbReference type="Pfam" id="PF02567">
    <property type="entry name" value="PhzC-PhzF"/>
    <property type="match status" value="1"/>
</dbReference>
<protein>
    <submittedName>
        <fullName evidence="4">Phenazine biosynthesis protein PhzF family</fullName>
    </submittedName>
</protein>
<reference evidence="4 5" key="1">
    <citation type="submission" date="2011-10" db="EMBL/GenBank/DDBJ databases">
        <title>The Improved High-Quality Draft genome of Leptonema illini DSM 21528.</title>
        <authorList>
            <consortium name="US DOE Joint Genome Institute (JGI-PGF)"/>
            <person name="Lucas S."/>
            <person name="Copeland A."/>
            <person name="Lapidus A."/>
            <person name="Glavina del Rio T."/>
            <person name="Dalin E."/>
            <person name="Tice H."/>
            <person name="Bruce D."/>
            <person name="Goodwin L."/>
            <person name="Pitluck S."/>
            <person name="Peters L."/>
            <person name="Mikhailova N."/>
            <person name="Held B."/>
            <person name="Kyrpides N."/>
            <person name="Mavromatis K."/>
            <person name="Ivanova N."/>
            <person name="Markowitz V."/>
            <person name="Cheng J.-F."/>
            <person name="Hugenholtz P."/>
            <person name="Woyke T."/>
            <person name="Wu D."/>
            <person name="Gronow S."/>
            <person name="Wellnitz S."/>
            <person name="Brambilla E.-M."/>
            <person name="Klenk H.-P."/>
            <person name="Eisen J.A."/>
        </authorList>
    </citation>
    <scope>NUCLEOTIDE SEQUENCE [LARGE SCALE GENOMIC DNA]</scope>
    <source>
        <strain evidence="4 5">DSM 21528</strain>
    </source>
</reference>
<evidence type="ECO:0000313" key="4">
    <source>
        <dbReference type="EMBL" id="EHQ07438.1"/>
    </source>
</evidence>
<dbReference type="RefSeq" id="WP_002773342.1">
    <property type="nucleotide sequence ID" value="NZ_JH597773.1"/>
</dbReference>
<proteinExistence type="inferred from homology"/>
<organism evidence="4 5">
    <name type="scientific">Leptonema illini DSM 21528</name>
    <dbReference type="NCBI Taxonomy" id="929563"/>
    <lineage>
        <taxon>Bacteria</taxon>
        <taxon>Pseudomonadati</taxon>
        <taxon>Spirochaetota</taxon>
        <taxon>Spirochaetia</taxon>
        <taxon>Leptospirales</taxon>
        <taxon>Leptospiraceae</taxon>
        <taxon>Leptonema</taxon>
    </lineage>
</organism>
<dbReference type="EMBL" id="JH597773">
    <property type="protein sequence ID" value="EHQ07438.1"/>
    <property type="molecule type" value="Genomic_DNA"/>
</dbReference>
<dbReference type="NCBIfam" id="TIGR00654">
    <property type="entry name" value="PhzF_family"/>
    <property type="match status" value="1"/>
</dbReference>
<dbReference type="GO" id="GO:0005737">
    <property type="term" value="C:cytoplasm"/>
    <property type="evidence" value="ECO:0007669"/>
    <property type="project" value="TreeGrafter"/>
</dbReference>
<dbReference type="PIRSF" id="PIRSF016184">
    <property type="entry name" value="PhzC_PhzF"/>
    <property type="match status" value="1"/>
</dbReference>
<name>H2CCH8_9LEPT</name>
<gene>
    <name evidence="4" type="ORF">Lepil_2767</name>
</gene>
<evidence type="ECO:0000256" key="1">
    <source>
        <dbReference type="ARBA" id="ARBA00008270"/>
    </source>
</evidence>
<keyword evidence="2" id="KW-0413">Isomerase</keyword>
<evidence type="ECO:0000256" key="2">
    <source>
        <dbReference type="ARBA" id="ARBA00023235"/>
    </source>
</evidence>
<dbReference type="Proteomes" id="UP000005737">
    <property type="component" value="Unassembled WGS sequence"/>
</dbReference>
<keyword evidence="5" id="KW-1185">Reference proteome</keyword>
<comment type="similarity">
    <text evidence="1">Belongs to the PhzF family.</text>
</comment>
<dbReference type="PANTHER" id="PTHR13774:SF17">
    <property type="entry name" value="PHENAZINE BIOSYNTHESIS-LIKE DOMAIN-CONTAINING PROTEIN"/>
    <property type="match status" value="1"/>
</dbReference>
<dbReference type="STRING" id="183.GCA_002009735_01923"/>
<evidence type="ECO:0000313" key="5">
    <source>
        <dbReference type="Proteomes" id="UP000005737"/>
    </source>
</evidence>
<dbReference type="GO" id="GO:0016853">
    <property type="term" value="F:isomerase activity"/>
    <property type="evidence" value="ECO:0007669"/>
    <property type="project" value="UniProtKB-KW"/>
</dbReference>